<comment type="caution">
    <text evidence="1">The sequence shown here is derived from an EMBL/GenBank/DDBJ whole genome shotgun (WGS) entry which is preliminary data.</text>
</comment>
<proteinExistence type="predicted"/>
<accession>A0A397CH84</accession>
<evidence type="ECO:0000313" key="2">
    <source>
        <dbReference type="Proteomes" id="UP000265716"/>
    </source>
</evidence>
<dbReference type="Proteomes" id="UP000265716">
    <property type="component" value="Unassembled WGS sequence"/>
</dbReference>
<gene>
    <name evidence="1" type="ORF">DYB38_005889</name>
</gene>
<reference evidence="1 2" key="1">
    <citation type="submission" date="2018-08" db="EMBL/GenBank/DDBJ databases">
        <title>Aphanomyces genome sequencing and annotation.</title>
        <authorList>
            <person name="Minardi D."/>
            <person name="Oidtmann B."/>
            <person name="Van Der Giezen M."/>
            <person name="Studholme D.J."/>
        </authorList>
    </citation>
    <scope>NUCLEOTIDE SEQUENCE [LARGE SCALE GENOMIC DNA]</scope>
    <source>
        <strain evidence="1 2">SA</strain>
    </source>
</reference>
<sequence length="140" mass="15406">KLSLSAQAMALGEGSDAVKRLEQLLLTCCRRLDGFEDDIRGLTRNVHAYRGDMTDRVTESHMSKLKVSSFFFQIFAELAKIHAVLGSSKFQGGATTAAKVYDDSDIKTTLDVQAELIASLCLELKKVHAVISGIFRPTRN</sequence>
<dbReference type="AlphaFoldDB" id="A0A397CH84"/>
<feature type="non-terminal residue" evidence="1">
    <location>
        <position position="1"/>
    </location>
</feature>
<protein>
    <submittedName>
        <fullName evidence="1">Uncharacterized protein</fullName>
    </submittedName>
</protein>
<evidence type="ECO:0000313" key="1">
    <source>
        <dbReference type="EMBL" id="RHY46547.1"/>
    </source>
</evidence>
<dbReference type="EMBL" id="QUTC01007745">
    <property type="protein sequence ID" value="RHY46547.1"/>
    <property type="molecule type" value="Genomic_DNA"/>
</dbReference>
<organism evidence="1 2">
    <name type="scientific">Aphanomyces astaci</name>
    <name type="common">Crayfish plague agent</name>
    <dbReference type="NCBI Taxonomy" id="112090"/>
    <lineage>
        <taxon>Eukaryota</taxon>
        <taxon>Sar</taxon>
        <taxon>Stramenopiles</taxon>
        <taxon>Oomycota</taxon>
        <taxon>Saprolegniomycetes</taxon>
        <taxon>Saprolegniales</taxon>
        <taxon>Verrucalvaceae</taxon>
        <taxon>Aphanomyces</taxon>
    </lineage>
</organism>
<name>A0A397CH84_APHAT</name>